<proteinExistence type="predicted"/>
<feature type="compositionally biased region" description="Basic and acidic residues" evidence="1">
    <location>
        <begin position="1"/>
        <end position="15"/>
    </location>
</feature>
<comment type="caution">
    <text evidence="2">The sequence shown here is derived from an EMBL/GenBank/DDBJ whole genome shotgun (WGS) entry which is preliminary data.</text>
</comment>
<feature type="compositionally biased region" description="Basic and acidic residues" evidence="1">
    <location>
        <begin position="111"/>
        <end position="125"/>
    </location>
</feature>
<reference evidence="2" key="1">
    <citation type="submission" date="2020-03" db="EMBL/GenBank/DDBJ databases">
        <authorList>
            <person name="Chebbi M.A."/>
            <person name="Drezen J.M."/>
        </authorList>
    </citation>
    <scope>NUCLEOTIDE SEQUENCE</scope>
    <source>
        <tissue evidence="2">Whole body</tissue>
    </source>
</reference>
<keyword evidence="3" id="KW-1185">Reference proteome</keyword>
<feature type="region of interest" description="Disordered" evidence="1">
    <location>
        <begin position="66"/>
        <end position="125"/>
    </location>
</feature>
<dbReference type="EMBL" id="JAAOIC020000048">
    <property type="protein sequence ID" value="KAG8036467.1"/>
    <property type="molecule type" value="Genomic_DNA"/>
</dbReference>
<feature type="compositionally biased region" description="Polar residues" evidence="1">
    <location>
        <begin position="74"/>
        <end position="95"/>
    </location>
</feature>
<feature type="region of interest" description="Disordered" evidence="1">
    <location>
        <begin position="142"/>
        <end position="181"/>
    </location>
</feature>
<dbReference type="OrthoDB" id="4703at2759"/>
<dbReference type="Proteomes" id="UP000729913">
    <property type="component" value="Unassembled WGS sequence"/>
</dbReference>
<accession>A0A8J5UQU5</accession>
<dbReference type="AlphaFoldDB" id="A0A8J5UQU5"/>
<protein>
    <submittedName>
        <fullName evidence="2">Uncharacterized protein</fullName>
    </submittedName>
</protein>
<sequence length="181" mass="20232">MSDEIKNLDESRESSSNENSPSKRVFILTSEMVKRLGLDEKIKIFKNKVKVDTSIKPVSVVQIDKDKSQLIIPKTSNEESNSDVQNKSSSNNEGSNDIKDVLPDSSGNENDVEKKDKEASKKSIVHHVETLEKPLIIRRSPSKNGIVVLKSQSTGNENEKSLPKNKLKVIGDHKKLSSHRE</sequence>
<evidence type="ECO:0000313" key="3">
    <source>
        <dbReference type="Proteomes" id="UP000729913"/>
    </source>
</evidence>
<feature type="region of interest" description="Disordered" evidence="1">
    <location>
        <begin position="1"/>
        <end position="24"/>
    </location>
</feature>
<reference evidence="2" key="2">
    <citation type="submission" date="2021-04" db="EMBL/GenBank/DDBJ databases">
        <title>Genome-wide patterns of bracovirus chromosomal integration into multiple host tissues during parasitism.</title>
        <authorList>
            <person name="Chebbi M.A.C."/>
        </authorList>
    </citation>
    <scope>NUCLEOTIDE SEQUENCE</scope>
    <source>
        <tissue evidence="2">Whole body</tissue>
    </source>
</reference>
<evidence type="ECO:0000313" key="2">
    <source>
        <dbReference type="EMBL" id="KAG8036467.1"/>
    </source>
</evidence>
<name>A0A8J5UQU5_9HYME</name>
<feature type="compositionally biased region" description="Basic and acidic residues" evidence="1">
    <location>
        <begin position="169"/>
        <end position="181"/>
    </location>
</feature>
<organism evidence="2 3">
    <name type="scientific">Cotesia typhae</name>
    <dbReference type="NCBI Taxonomy" id="2053667"/>
    <lineage>
        <taxon>Eukaryota</taxon>
        <taxon>Metazoa</taxon>
        <taxon>Ecdysozoa</taxon>
        <taxon>Arthropoda</taxon>
        <taxon>Hexapoda</taxon>
        <taxon>Insecta</taxon>
        <taxon>Pterygota</taxon>
        <taxon>Neoptera</taxon>
        <taxon>Endopterygota</taxon>
        <taxon>Hymenoptera</taxon>
        <taxon>Apocrita</taxon>
        <taxon>Ichneumonoidea</taxon>
        <taxon>Braconidae</taxon>
        <taxon>Microgastrinae</taxon>
        <taxon>Cotesia</taxon>
    </lineage>
</organism>
<gene>
    <name evidence="2" type="ORF">G9C98_003789</name>
</gene>
<evidence type="ECO:0000256" key="1">
    <source>
        <dbReference type="SAM" id="MobiDB-lite"/>
    </source>
</evidence>